<protein>
    <submittedName>
        <fullName evidence="9">Multiple epidermal growth factor-like domains protein 10</fullName>
    </submittedName>
</protein>
<evidence type="ECO:0000256" key="7">
    <source>
        <dbReference type="SAM" id="Phobius"/>
    </source>
</evidence>
<evidence type="ECO:0000256" key="4">
    <source>
        <dbReference type="ARBA" id="ARBA00023157"/>
    </source>
</evidence>
<dbReference type="PROSITE" id="PS50026">
    <property type="entry name" value="EGF_3"/>
    <property type="match status" value="3"/>
</dbReference>
<feature type="domain" description="EGF-like" evidence="8">
    <location>
        <begin position="238"/>
        <end position="273"/>
    </location>
</feature>
<proteinExistence type="predicted"/>
<keyword evidence="2" id="KW-0732">Signal</keyword>
<dbReference type="Ensembl" id="ENSGWIT00000022944.1">
    <property type="protein sequence ID" value="ENSGWIP00000020901.1"/>
    <property type="gene ID" value="ENSGWIG00000011314.1"/>
</dbReference>
<evidence type="ECO:0000256" key="6">
    <source>
        <dbReference type="SAM" id="MobiDB-lite"/>
    </source>
</evidence>
<dbReference type="InterPro" id="IPR042635">
    <property type="entry name" value="MEGF10/SREC1/2-like"/>
</dbReference>
<accession>A0A8C5G7P9</accession>
<keyword evidence="10" id="KW-1185">Reference proteome</keyword>
<dbReference type="Proteomes" id="UP000694680">
    <property type="component" value="Chromosome 12"/>
</dbReference>
<feature type="domain" description="EGF-like" evidence="8">
    <location>
        <begin position="107"/>
        <end position="142"/>
    </location>
</feature>
<dbReference type="AlphaFoldDB" id="A0A8C5G7P9"/>
<feature type="disulfide bond" evidence="5">
    <location>
        <begin position="7"/>
        <end position="16"/>
    </location>
</feature>
<gene>
    <name evidence="9" type="primary">LOC114472963</name>
</gene>
<dbReference type="PRINTS" id="PR00011">
    <property type="entry name" value="EGFLAMININ"/>
</dbReference>
<sequence>MSGECWCRPGFSGPFCDDPCPDGFYGESCELTCRCVNGACHTETGACSCAAGFMGTDCSEPCPPGTYGVNCSFSCTCNNQADCSPVDGSCSCRPGIHCDSVCAEGRWGPNCSYVCNCKNGASCSPDEGTCVCSSGYRGTSCQRICSPGYFGHGCSLTCPQCVHTNGPCHHVTGQCDCLPGFMGTLCNKVCPSGRFGKNCAWRCSCTNNGTCDHIHGSCQCFPGWIGHDCSQRCPLSFYGSDCSQICVCKNGADCDHVSGRCTCRTGFTGPQCEHNCPPGSYGYGCRQFCDCSNNSSCDHMTGTCYCSPGWKGARCDQASLGGPLPPLTSAVLHVDSHQLGAITGLVVLVLLLFLLLLFIVYRRKQTCKETNTPPVSYTQALRATVEHNVTDSGSSTFGPTNFFSNPSYHTLTQCVPPLDPLNPNTDPYAQKNPLLVKMKKVDQKTWTGSLDSEWKQSQIGVPGAHGGDGRYAGTCFTDLVKSSSYHSSSCSLSSSENPYSTIKDPPLPPLLTLRSPDCGYMEMKSPVRRDPTYAEISSNDLNVSQCDPSVNNIQSRYTRCLHGPYDLPRNSLVPSHYDLLPAREGPSSETRDLDVD</sequence>
<keyword evidence="7" id="KW-0472">Membrane</keyword>
<evidence type="ECO:0000313" key="9">
    <source>
        <dbReference type="Ensembl" id="ENSGWIP00000020901.1"/>
    </source>
</evidence>
<evidence type="ECO:0000256" key="1">
    <source>
        <dbReference type="ARBA" id="ARBA00022536"/>
    </source>
</evidence>
<dbReference type="PROSITE" id="PS00022">
    <property type="entry name" value="EGF_1"/>
    <property type="match status" value="6"/>
</dbReference>
<dbReference type="InterPro" id="IPR000742">
    <property type="entry name" value="EGF"/>
</dbReference>
<evidence type="ECO:0000313" key="10">
    <source>
        <dbReference type="Proteomes" id="UP000694680"/>
    </source>
</evidence>
<dbReference type="PROSITE" id="PS01186">
    <property type="entry name" value="EGF_2"/>
    <property type="match status" value="1"/>
</dbReference>
<dbReference type="Gene3D" id="2.170.300.10">
    <property type="entry name" value="Tie2 ligand-binding domain superfamily"/>
    <property type="match status" value="3"/>
</dbReference>
<evidence type="ECO:0000256" key="2">
    <source>
        <dbReference type="ARBA" id="ARBA00022729"/>
    </source>
</evidence>
<dbReference type="Pfam" id="PF00053">
    <property type="entry name" value="EGF_laminin"/>
    <property type="match status" value="5"/>
</dbReference>
<feature type="transmembrane region" description="Helical" evidence="7">
    <location>
        <begin position="339"/>
        <end position="361"/>
    </location>
</feature>
<dbReference type="FunFam" id="2.170.300.10:FF:000002">
    <property type="entry name" value="Multiple epidermal growth factor-like domains 10"/>
    <property type="match status" value="2"/>
</dbReference>
<reference evidence="9" key="1">
    <citation type="submission" date="2020-06" db="EMBL/GenBank/DDBJ databases">
        <authorList>
            <consortium name="Wellcome Sanger Institute Data Sharing"/>
        </authorList>
    </citation>
    <scope>NUCLEOTIDE SEQUENCE [LARGE SCALE GENOMIC DNA]</scope>
</reference>
<evidence type="ECO:0000256" key="5">
    <source>
        <dbReference type="PROSITE-ProRule" id="PRU00076"/>
    </source>
</evidence>
<keyword evidence="7" id="KW-1133">Transmembrane helix</keyword>
<feature type="disulfide bond" evidence="5">
    <location>
        <begin position="132"/>
        <end position="141"/>
    </location>
</feature>
<organism evidence="9 10">
    <name type="scientific">Gouania willdenowi</name>
    <name type="common">Blunt-snouted clingfish</name>
    <name type="synonym">Lepadogaster willdenowi</name>
    <dbReference type="NCBI Taxonomy" id="441366"/>
    <lineage>
        <taxon>Eukaryota</taxon>
        <taxon>Metazoa</taxon>
        <taxon>Chordata</taxon>
        <taxon>Craniata</taxon>
        <taxon>Vertebrata</taxon>
        <taxon>Euteleostomi</taxon>
        <taxon>Actinopterygii</taxon>
        <taxon>Neopterygii</taxon>
        <taxon>Teleostei</taxon>
        <taxon>Neoteleostei</taxon>
        <taxon>Acanthomorphata</taxon>
        <taxon>Ovalentaria</taxon>
        <taxon>Blenniimorphae</taxon>
        <taxon>Blenniiformes</taxon>
        <taxon>Gobiesocoidei</taxon>
        <taxon>Gobiesocidae</taxon>
        <taxon>Gobiesocinae</taxon>
        <taxon>Gouania</taxon>
    </lineage>
</organism>
<dbReference type="InterPro" id="IPR002049">
    <property type="entry name" value="LE_dom"/>
</dbReference>
<feature type="disulfide bond" evidence="5">
    <location>
        <begin position="263"/>
        <end position="272"/>
    </location>
</feature>
<dbReference type="SMART" id="SM00180">
    <property type="entry name" value="EGF_Lam"/>
    <property type="match status" value="8"/>
</dbReference>
<keyword evidence="4 5" id="KW-1015">Disulfide bond</keyword>
<comment type="caution">
    <text evidence="5">Lacks conserved residue(s) required for the propagation of feature annotation.</text>
</comment>
<keyword evidence="1 5" id="KW-0245">EGF-like domain</keyword>
<dbReference type="SMART" id="SM00181">
    <property type="entry name" value="EGF"/>
    <property type="match status" value="7"/>
</dbReference>
<feature type="domain" description="EGF-like" evidence="8">
    <location>
        <begin position="1"/>
        <end position="17"/>
    </location>
</feature>
<name>A0A8C5G7P9_GOUWI</name>
<dbReference type="PANTHER" id="PTHR24043">
    <property type="entry name" value="SCAVENGER RECEPTOR CLASS F"/>
    <property type="match status" value="1"/>
</dbReference>
<feature type="region of interest" description="Disordered" evidence="6">
    <location>
        <begin position="577"/>
        <end position="596"/>
    </location>
</feature>
<evidence type="ECO:0000256" key="3">
    <source>
        <dbReference type="ARBA" id="ARBA00022737"/>
    </source>
</evidence>
<keyword evidence="7" id="KW-0812">Transmembrane</keyword>
<reference evidence="9" key="3">
    <citation type="submission" date="2025-09" db="UniProtKB">
        <authorList>
            <consortium name="Ensembl"/>
        </authorList>
    </citation>
    <scope>IDENTIFICATION</scope>
</reference>
<evidence type="ECO:0000259" key="8">
    <source>
        <dbReference type="PROSITE" id="PS50026"/>
    </source>
</evidence>
<reference evidence="9" key="2">
    <citation type="submission" date="2025-08" db="UniProtKB">
        <authorList>
            <consortium name="Ensembl"/>
        </authorList>
    </citation>
    <scope>IDENTIFICATION</scope>
</reference>
<dbReference type="GO" id="GO:0005044">
    <property type="term" value="F:scavenger receptor activity"/>
    <property type="evidence" value="ECO:0007669"/>
    <property type="project" value="InterPro"/>
</dbReference>
<keyword evidence="3" id="KW-0677">Repeat</keyword>
<dbReference type="PANTHER" id="PTHR24043:SF9">
    <property type="entry name" value="MULTIPLE EGF LIKE DOMAINS 11"/>
    <property type="match status" value="1"/>
</dbReference>